<proteinExistence type="predicted"/>
<protein>
    <submittedName>
        <fullName evidence="4">G-protein beta WD-40 repeats containing protein</fullName>
    </submittedName>
</protein>
<gene>
    <name evidence="4" type="ORF">RFI_34232</name>
</gene>
<feature type="non-terminal residue" evidence="4">
    <location>
        <position position="1"/>
    </location>
</feature>
<feature type="repeat" description="WD" evidence="3">
    <location>
        <begin position="62"/>
        <end position="91"/>
    </location>
</feature>
<feature type="repeat" description="WD" evidence="3">
    <location>
        <begin position="177"/>
        <end position="211"/>
    </location>
</feature>
<dbReference type="SMART" id="SM00320">
    <property type="entry name" value="WD40"/>
    <property type="match status" value="7"/>
</dbReference>
<dbReference type="InterPro" id="IPR019775">
    <property type="entry name" value="WD40_repeat_CS"/>
</dbReference>
<dbReference type="AlphaFoldDB" id="X6LP57"/>
<keyword evidence="2" id="KW-0677">Repeat</keyword>
<reference evidence="4 5" key="1">
    <citation type="journal article" date="2013" name="Curr. Biol.">
        <title>The Genome of the Foraminiferan Reticulomyxa filosa.</title>
        <authorList>
            <person name="Glockner G."/>
            <person name="Hulsmann N."/>
            <person name="Schleicher M."/>
            <person name="Noegel A.A."/>
            <person name="Eichinger L."/>
            <person name="Gallinger C."/>
            <person name="Pawlowski J."/>
            <person name="Sierra R."/>
            <person name="Euteneuer U."/>
            <person name="Pillet L."/>
            <person name="Moustafa A."/>
            <person name="Platzer M."/>
            <person name="Groth M."/>
            <person name="Szafranski K."/>
            <person name="Schliwa M."/>
        </authorList>
    </citation>
    <scope>NUCLEOTIDE SEQUENCE [LARGE SCALE GENOMIC DNA]</scope>
</reference>
<accession>X6LP57</accession>
<name>X6LP57_RETFI</name>
<dbReference type="InterPro" id="IPR015943">
    <property type="entry name" value="WD40/YVTN_repeat-like_dom_sf"/>
</dbReference>
<evidence type="ECO:0000256" key="2">
    <source>
        <dbReference type="ARBA" id="ARBA00022737"/>
    </source>
</evidence>
<dbReference type="InterPro" id="IPR001680">
    <property type="entry name" value="WD40_rpt"/>
</dbReference>
<feature type="repeat" description="WD" evidence="3">
    <location>
        <begin position="253"/>
        <end position="287"/>
    </location>
</feature>
<dbReference type="Pfam" id="PF00400">
    <property type="entry name" value="WD40"/>
    <property type="match status" value="4"/>
</dbReference>
<dbReference type="OrthoDB" id="538223at2759"/>
<dbReference type="GO" id="GO:1990234">
    <property type="term" value="C:transferase complex"/>
    <property type="evidence" value="ECO:0007669"/>
    <property type="project" value="UniProtKB-ARBA"/>
</dbReference>
<dbReference type="CDD" id="cd00200">
    <property type="entry name" value="WD40"/>
    <property type="match status" value="1"/>
</dbReference>
<evidence type="ECO:0000313" key="4">
    <source>
        <dbReference type="EMBL" id="ETO03176.1"/>
    </source>
</evidence>
<evidence type="ECO:0000256" key="3">
    <source>
        <dbReference type="PROSITE-ProRule" id="PRU00221"/>
    </source>
</evidence>
<dbReference type="PROSITE" id="PS00678">
    <property type="entry name" value="WD_REPEATS_1"/>
    <property type="match status" value="1"/>
</dbReference>
<evidence type="ECO:0000313" key="5">
    <source>
        <dbReference type="Proteomes" id="UP000023152"/>
    </source>
</evidence>
<keyword evidence="5" id="KW-1185">Reference proteome</keyword>
<dbReference type="Gene3D" id="2.130.10.10">
    <property type="entry name" value="YVTN repeat-like/Quinoprotein amine dehydrogenase"/>
    <property type="match status" value="2"/>
</dbReference>
<dbReference type="PROSITE" id="PS50082">
    <property type="entry name" value="WD_REPEATS_2"/>
    <property type="match status" value="5"/>
</dbReference>
<dbReference type="InterPro" id="IPR020472">
    <property type="entry name" value="WD40_PAC1"/>
</dbReference>
<feature type="repeat" description="WD" evidence="3">
    <location>
        <begin position="91"/>
        <end position="132"/>
    </location>
</feature>
<dbReference type="EMBL" id="ASPP01033977">
    <property type="protein sequence ID" value="ETO03176.1"/>
    <property type="molecule type" value="Genomic_DNA"/>
</dbReference>
<dbReference type="PRINTS" id="PR00320">
    <property type="entry name" value="GPROTEINBRPT"/>
</dbReference>
<organism evidence="4 5">
    <name type="scientific">Reticulomyxa filosa</name>
    <dbReference type="NCBI Taxonomy" id="46433"/>
    <lineage>
        <taxon>Eukaryota</taxon>
        <taxon>Sar</taxon>
        <taxon>Rhizaria</taxon>
        <taxon>Retaria</taxon>
        <taxon>Foraminifera</taxon>
        <taxon>Monothalamids</taxon>
        <taxon>Reticulomyxidae</taxon>
        <taxon>Reticulomyxa</taxon>
    </lineage>
</organism>
<dbReference type="PROSITE" id="PS50294">
    <property type="entry name" value="WD_REPEATS_REGION"/>
    <property type="match status" value="2"/>
</dbReference>
<dbReference type="InterPro" id="IPR036322">
    <property type="entry name" value="WD40_repeat_dom_sf"/>
</dbReference>
<comment type="caution">
    <text evidence="4">The sequence shown here is derived from an EMBL/GenBank/DDBJ whole genome shotgun (WGS) entry which is preliminary data.</text>
</comment>
<dbReference type="PANTHER" id="PTHR22847:SF637">
    <property type="entry name" value="WD REPEAT DOMAIN 5B"/>
    <property type="match status" value="1"/>
</dbReference>
<dbReference type="Proteomes" id="UP000023152">
    <property type="component" value="Unassembled WGS sequence"/>
</dbReference>
<dbReference type="SUPFAM" id="SSF50978">
    <property type="entry name" value="WD40 repeat-like"/>
    <property type="match status" value="1"/>
</dbReference>
<dbReference type="PANTHER" id="PTHR22847">
    <property type="entry name" value="WD40 REPEAT PROTEIN"/>
    <property type="match status" value="1"/>
</dbReference>
<evidence type="ECO:0000256" key="1">
    <source>
        <dbReference type="ARBA" id="ARBA00022574"/>
    </source>
</evidence>
<keyword evidence="1 3" id="KW-0853">WD repeat</keyword>
<feature type="repeat" description="WD" evidence="3">
    <location>
        <begin position="10"/>
        <end position="44"/>
    </location>
</feature>
<sequence>VKYFKPLQVAPQHIGSLNKIRFSPDGTKAVLIARNKPLRLWDIKLPDVKIMECSDAFGFAQFSADGNMIMSCSRDGTIQFWDVESCKVIKKCKHPGNVYGYQFSSDGKILASYSFNSVFRIWDVQSGQEIQVSNYNGIECICFSLDDQYIAIVQVGVIEIWNAVTGKQMRKFQAHYIKNMQFSSDSQLLASPSLDGTMRIWDVKSGNEVQTLEYSFGFVTGLEFFPDNKTIITSYLSPIRLWNLRLQMEIQELKGHQNDVIALHVLPDGNTFISGDLDGIIRLWTAL</sequence>